<feature type="region of interest" description="Disordered" evidence="1">
    <location>
        <begin position="1"/>
        <end position="55"/>
    </location>
</feature>
<feature type="compositionally biased region" description="Acidic residues" evidence="1">
    <location>
        <begin position="220"/>
        <end position="240"/>
    </location>
</feature>
<evidence type="ECO:0000313" key="3">
    <source>
        <dbReference type="Proteomes" id="UP001521222"/>
    </source>
</evidence>
<name>A0ABR3RK97_9PLEO</name>
<sequence length="240" mass="26788">MPVAERQQERKPGWTHPLPGDPPLPLEAVNSGRRKAASDTEDKDEEAEQRVQHLRRAEMIGKVEAIVEQSRGMTPERRLVFAANVEKMKMKRSPYVRQLEAVRRKFGRALHEENAKDLLKASTVSEGMAPAGNAVVVTTVPVIAEKSEVKTSTVSNLETSASPAQLESNSDSPKLLEETKSFYKAAGNQTIRRTVVKAATAEPRQASKETDEQWDNVNLSDDEDWEKVVDDSAEWEVLEK</sequence>
<feature type="region of interest" description="Disordered" evidence="1">
    <location>
        <begin position="198"/>
        <end position="240"/>
    </location>
</feature>
<evidence type="ECO:0000313" key="2">
    <source>
        <dbReference type="EMBL" id="KAL1604302.1"/>
    </source>
</evidence>
<feature type="compositionally biased region" description="Polar residues" evidence="1">
    <location>
        <begin position="150"/>
        <end position="172"/>
    </location>
</feature>
<dbReference type="Proteomes" id="UP001521222">
    <property type="component" value="Unassembled WGS sequence"/>
</dbReference>
<accession>A0ABR3RK97</accession>
<reference evidence="2 3" key="1">
    <citation type="submission" date="2024-02" db="EMBL/GenBank/DDBJ databases">
        <title>De novo assembly and annotation of 12 fungi associated with fruit tree decline syndrome in Ontario, Canada.</title>
        <authorList>
            <person name="Sulman M."/>
            <person name="Ellouze W."/>
            <person name="Ilyukhin E."/>
        </authorList>
    </citation>
    <scope>NUCLEOTIDE SEQUENCE [LARGE SCALE GENOMIC DNA]</scope>
    <source>
        <strain evidence="2 3">M97-236</strain>
    </source>
</reference>
<keyword evidence="3" id="KW-1185">Reference proteome</keyword>
<organism evidence="2 3">
    <name type="scientific">Nothophoma quercina</name>
    <dbReference type="NCBI Taxonomy" id="749835"/>
    <lineage>
        <taxon>Eukaryota</taxon>
        <taxon>Fungi</taxon>
        <taxon>Dikarya</taxon>
        <taxon>Ascomycota</taxon>
        <taxon>Pezizomycotina</taxon>
        <taxon>Dothideomycetes</taxon>
        <taxon>Pleosporomycetidae</taxon>
        <taxon>Pleosporales</taxon>
        <taxon>Pleosporineae</taxon>
        <taxon>Didymellaceae</taxon>
        <taxon>Nothophoma</taxon>
    </lineage>
</organism>
<dbReference type="EMBL" id="JAKIXB020000011">
    <property type="protein sequence ID" value="KAL1604302.1"/>
    <property type="molecule type" value="Genomic_DNA"/>
</dbReference>
<feature type="region of interest" description="Disordered" evidence="1">
    <location>
        <begin position="150"/>
        <end position="173"/>
    </location>
</feature>
<comment type="caution">
    <text evidence="2">The sequence shown here is derived from an EMBL/GenBank/DDBJ whole genome shotgun (WGS) entry which is preliminary data.</text>
</comment>
<evidence type="ECO:0000256" key="1">
    <source>
        <dbReference type="SAM" id="MobiDB-lite"/>
    </source>
</evidence>
<gene>
    <name evidence="2" type="ORF">SLS59_004098</name>
</gene>
<feature type="compositionally biased region" description="Basic and acidic residues" evidence="1">
    <location>
        <begin position="1"/>
        <end position="12"/>
    </location>
</feature>
<proteinExistence type="predicted"/>
<protein>
    <submittedName>
        <fullName evidence="2">Uncharacterized protein</fullName>
    </submittedName>
</protein>